<name>A2DNI4_TRIV3</name>
<evidence type="ECO:0000256" key="2">
    <source>
        <dbReference type="ARBA" id="ARBA00022840"/>
    </source>
</evidence>
<dbReference type="VEuPathDB" id="TrichDB:TVAGG3_0837910"/>
<dbReference type="PANTHER" id="PTHR45639">
    <property type="entry name" value="HSC70CB, ISOFORM G-RELATED"/>
    <property type="match status" value="1"/>
</dbReference>
<keyword evidence="1" id="KW-0547">Nucleotide-binding</keyword>
<dbReference type="InterPro" id="IPR013126">
    <property type="entry name" value="Hsp_70_fam"/>
</dbReference>
<dbReference type="GO" id="GO:0005524">
    <property type="term" value="F:ATP binding"/>
    <property type="evidence" value="ECO:0007669"/>
    <property type="project" value="UniProtKB-KW"/>
</dbReference>
<dbReference type="eggNOG" id="KOG0100">
    <property type="taxonomic scope" value="Eukaryota"/>
</dbReference>
<dbReference type="Gene3D" id="3.30.420.40">
    <property type="match status" value="2"/>
</dbReference>
<dbReference type="SUPFAM" id="SSF53067">
    <property type="entry name" value="Actin-like ATPase domain"/>
    <property type="match status" value="2"/>
</dbReference>
<accession>A2DNI4</accession>
<dbReference type="OrthoDB" id="29851at2759"/>
<dbReference type="KEGG" id="tva:5463489"/>
<reference evidence="3" key="2">
    <citation type="journal article" date="2007" name="Science">
        <title>Draft genome sequence of the sexually transmitted pathogen Trichomonas vaginalis.</title>
        <authorList>
            <person name="Carlton J.M."/>
            <person name="Hirt R.P."/>
            <person name="Silva J.C."/>
            <person name="Delcher A.L."/>
            <person name="Schatz M."/>
            <person name="Zhao Q."/>
            <person name="Wortman J.R."/>
            <person name="Bidwell S.L."/>
            <person name="Alsmark U.C.M."/>
            <person name="Besteiro S."/>
            <person name="Sicheritz-Ponten T."/>
            <person name="Noel C.J."/>
            <person name="Dacks J.B."/>
            <person name="Foster P.G."/>
            <person name="Simillion C."/>
            <person name="Van de Peer Y."/>
            <person name="Miranda-Saavedra D."/>
            <person name="Barton G.J."/>
            <person name="Westrop G.D."/>
            <person name="Mueller S."/>
            <person name="Dessi D."/>
            <person name="Fiori P.L."/>
            <person name="Ren Q."/>
            <person name="Paulsen I."/>
            <person name="Zhang H."/>
            <person name="Bastida-Corcuera F.D."/>
            <person name="Simoes-Barbosa A."/>
            <person name="Brown M.T."/>
            <person name="Hayes R.D."/>
            <person name="Mukherjee M."/>
            <person name="Okumura C.Y."/>
            <person name="Schneider R."/>
            <person name="Smith A.J."/>
            <person name="Vanacova S."/>
            <person name="Villalvazo M."/>
            <person name="Haas B.J."/>
            <person name="Pertea M."/>
            <person name="Feldblyum T.V."/>
            <person name="Utterback T.R."/>
            <person name="Shu C.L."/>
            <person name="Osoegawa K."/>
            <person name="de Jong P.J."/>
            <person name="Hrdy I."/>
            <person name="Horvathova L."/>
            <person name="Zubacova Z."/>
            <person name="Dolezal P."/>
            <person name="Malik S.B."/>
            <person name="Logsdon J.M. Jr."/>
            <person name="Henze K."/>
            <person name="Gupta A."/>
            <person name="Wang C.C."/>
            <person name="Dunne R.L."/>
            <person name="Upcroft J.A."/>
            <person name="Upcroft P."/>
            <person name="White O."/>
            <person name="Salzberg S.L."/>
            <person name="Tang P."/>
            <person name="Chiu C.-H."/>
            <person name="Lee Y.-S."/>
            <person name="Embley T.M."/>
            <person name="Coombs G.H."/>
            <person name="Mottram J.C."/>
            <person name="Tachezy J."/>
            <person name="Fraser-Liggett C.M."/>
            <person name="Johnson P.J."/>
        </authorList>
    </citation>
    <scope>NUCLEOTIDE SEQUENCE [LARGE SCALE GENOMIC DNA]</scope>
    <source>
        <strain evidence="3">G3</strain>
    </source>
</reference>
<dbReference type="FunFam" id="3.30.30.30:FF:000003">
    <property type="entry name" value="Heat shock protein 9"/>
    <property type="match status" value="1"/>
</dbReference>
<evidence type="ECO:0000313" key="4">
    <source>
        <dbReference type="Proteomes" id="UP000001542"/>
    </source>
</evidence>
<dbReference type="STRING" id="5722.A2DNI4"/>
<dbReference type="Proteomes" id="UP000001542">
    <property type="component" value="Unassembled WGS sequence"/>
</dbReference>
<organism evidence="3 4">
    <name type="scientific">Trichomonas vaginalis (strain ATCC PRA-98 / G3)</name>
    <dbReference type="NCBI Taxonomy" id="412133"/>
    <lineage>
        <taxon>Eukaryota</taxon>
        <taxon>Metamonada</taxon>
        <taxon>Parabasalia</taxon>
        <taxon>Trichomonadida</taxon>
        <taxon>Trichomonadidae</taxon>
        <taxon>Trichomonas</taxon>
    </lineage>
</organism>
<dbReference type="FunFam" id="3.90.640.10:FF:000003">
    <property type="entry name" value="Molecular chaperone DnaK"/>
    <property type="match status" value="1"/>
</dbReference>
<dbReference type="Gene3D" id="3.30.30.30">
    <property type="match status" value="1"/>
</dbReference>
<evidence type="ECO:0000313" key="3">
    <source>
        <dbReference type="EMBL" id="EAY17987.1"/>
    </source>
</evidence>
<dbReference type="PANTHER" id="PTHR45639:SF34">
    <property type="entry name" value="CHAPERONE PROTEIN DNAK"/>
    <property type="match status" value="1"/>
</dbReference>
<dbReference type="EMBL" id="DS113223">
    <property type="protein sequence ID" value="EAY17987.1"/>
    <property type="molecule type" value="Genomic_DNA"/>
</dbReference>
<dbReference type="AlphaFoldDB" id="A2DNI4"/>
<protein>
    <submittedName>
        <fullName evidence="3">DnaK protein</fullName>
    </submittedName>
</protein>
<keyword evidence="2" id="KW-0067">ATP-binding</keyword>
<dbReference type="PRINTS" id="PR00301">
    <property type="entry name" value="HEATSHOCK70"/>
</dbReference>
<reference evidence="3" key="1">
    <citation type="submission" date="2006-10" db="EMBL/GenBank/DDBJ databases">
        <authorList>
            <person name="Amadeo P."/>
            <person name="Zhao Q."/>
            <person name="Wortman J."/>
            <person name="Fraser-Liggett C."/>
            <person name="Carlton J."/>
        </authorList>
    </citation>
    <scope>NUCLEOTIDE SEQUENCE</scope>
    <source>
        <strain evidence="3">G3</strain>
    </source>
</reference>
<sequence>MAGVGIDLGNTFSKIAIQEEGRNHPVTIVIDGAFSVPSIVGFIGDEVIFGQRAKEYKDDYEKNVIYDTKRALGIHFDDPEIQDYCQSWPFNTSADENGYIQYDICRNDGMIVHQTPESITTLFLNHLMFQMNRTQIRKVGHAVIAIPTYFSNIQQEKIRAAAESAGIRVVSLIPESFAAAIAYGRLNHTEQKLLIFDFSGTSLSVSVIEINMNNGITEISTAIDPNIGGHCIDNNLVRWVLKKLEEEGIILNNNSFKKLSIIQDACEKAKINLSNRGVVRTNITFILDNHEYNYFITKRSLETINSEIFERLIPTVEEALQKANLTRYKITDIIAVGDSSKINAVIEKLTDFFDKEPLYSDSFAHVEAIACGAAKYCKMKLQEGGFDAESE</sequence>
<proteinExistence type="predicted"/>
<dbReference type="GO" id="GO:0140662">
    <property type="term" value="F:ATP-dependent protein folding chaperone"/>
    <property type="evidence" value="ECO:0007669"/>
    <property type="project" value="InterPro"/>
</dbReference>
<gene>
    <name evidence="3" type="ORF">TVAG_113310</name>
</gene>
<dbReference type="SMR" id="A2DNI4"/>
<dbReference type="RefSeq" id="XP_001578973.1">
    <property type="nucleotide sequence ID" value="XM_001578923.1"/>
</dbReference>
<dbReference type="VEuPathDB" id="TrichDB:TVAG_113310"/>
<dbReference type="Gene3D" id="3.90.640.10">
    <property type="entry name" value="Actin, Chain A, domain 4"/>
    <property type="match status" value="1"/>
</dbReference>
<dbReference type="InterPro" id="IPR043129">
    <property type="entry name" value="ATPase_NBD"/>
</dbReference>
<dbReference type="Pfam" id="PF00012">
    <property type="entry name" value="HSP70"/>
    <property type="match status" value="1"/>
</dbReference>
<dbReference type="InParanoid" id="A2DNI4"/>
<evidence type="ECO:0000256" key="1">
    <source>
        <dbReference type="ARBA" id="ARBA00022741"/>
    </source>
</evidence>
<keyword evidence="4" id="KW-1185">Reference proteome</keyword>